<dbReference type="EC" id="3.1.3.1" evidence="12"/>
<feature type="binding site" evidence="10">
    <location>
        <position position="220"/>
    </location>
    <ligand>
        <name>Mg(2+)</name>
        <dbReference type="ChEBI" id="CHEBI:18420"/>
    </ligand>
</feature>
<dbReference type="SUPFAM" id="SSF56672">
    <property type="entry name" value="DNA/RNA polymerases"/>
    <property type="match status" value="2"/>
</dbReference>
<keyword evidence="4" id="KW-0336">GPI-anchor</keyword>
<dbReference type="GO" id="GO:0004035">
    <property type="term" value="F:alkaline phosphatase activity"/>
    <property type="evidence" value="ECO:0007669"/>
    <property type="project" value="UniProtKB-EC"/>
</dbReference>
<dbReference type="InterPro" id="IPR043128">
    <property type="entry name" value="Rev_trsase/Diguanyl_cyclase"/>
</dbReference>
<dbReference type="SUPFAM" id="SSF53649">
    <property type="entry name" value="Alkaline phosphatase-like"/>
    <property type="match status" value="2"/>
</dbReference>
<feature type="binding site" evidence="10">
    <location>
        <position position="1233"/>
    </location>
    <ligand>
        <name>Zn(2+)</name>
        <dbReference type="ChEBI" id="CHEBI:29105"/>
        <label>2</label>
    </ligand>
</feature>
<evidence type="ECO:0000256" key="4">
    <source>
        <dbReference type="ARBA" id="ARBA00022622"/>
    </source>
</evidence>
<evidence type="ECO:0000256" key="2">
    <source>
        <dbReference type="ARBA" id="ARBA00005984"/>
    </source>
</evidence>
<keyword evidence="4" id="KW-0325">Glycoprotein</keyword>
<dbReference type="EMBL" id="JAUCMX010000023">
    <property type="protein sequence ID" value="KAK3512622.1"/>
    <property type="molecule type" value="Genomic_DNA"/>
</dbReference>
<keyword evidence="8 10" id="KW-0460">Magnesium</keyword>
<feature type="binding site" evidence="10">
    <location>
        <position position="1309"/>
    </location>
    <ligand>
        <name>Zn(2+)</name>
        <dbReference type="ChEBI" id="CHEBI:29105"/>
        <label>2</label>
    </ligand>
</feature>
<dbReference type="PANTHER" id="PTHR11596:SF90">
    <property type="entry name" value="ALKALINE PHOSPHATASE"/>
    <property type="match status" value="1"/>
</dbReference>
<dbReference type="SMART" id="SM00098">
    <property type="entry name" value="alkPPc"/>
    <property type="match status" value="2"/>
</dbReference>
<evidence type="ECO:0000313" key="14">
    <source>
        <dbReference type="EMBL" id="KAK3512622.1"/>
    </source>
</evidence>
<dbReference type="Gene3D" id="2.40.70.10">
    <property type="entry name" value="Acid Proteases"/>
    <property type="match status" value="1"/>
</dbReference>
<dbReference type="Gene3D" id="3.30.70.270">
    <property type="match status" value="1"/>
</dbReference>
<feature type="binding site" evidence="10">
    <location>
        <position position="1196"/>
    </location>
    <ligand>
        <name>Zn(2+)</name>
        <dbReference type="ChEBI" id="CHEBI:29105"/>
        <label>2</label>
    </ligand>
</feature>
<dbReference type="Pfam" id="PF00245">
    <property type="entry name" value="Alk_phosphatase"/>
    <property type="match status" value="2"/>
</dbReference>
<feature type="binding site" evidence="10">
    <location>
        <position position="333"/>
    </location>
    <ligand>
        <name>Mg(2+)</name>
        <dbReference type="ChEBI" id="CHEBI:18420"/>
    </ligand>
</feature>
<sequence>MKSGITRTLRRLRKVVEICEQQYVFMPRKSTTDAIFALRILMEKYRDGQRELHCVFVDLEKAYDRVPREELWYCMRKSGVAEKYVRVVQDMYERNRTVVRCAVGQTEEFKVEVGLHQGSALSPFLFAMVMDQLSEEVRQESPCTMMFAYDIVICSESREQVEENLERWRFLLERRGMKVSRKQEKNPEYWNSWAQRTLSKALEQKHNTNIAKNLILFLGDGMGVPTVTAARILKGQLSGHNGEEGQLEMDKFPYVALSKTYNTNAQVADSAGTATAYLCGVKANEGTVGVSAAAVRGFCNTTQGNEVTSILKWAKDAGKSVGIVTTTRINHATPSAAYAHCVDRDWYSDGEMPVEAVQEGCKDIARQLMENIPNINVIMGGGRKYMLPKNMSDVEYPGEKKHSGTRKDSRNLIQEWIDRMKDKHLSSQLGAPASSRRDHTFTLNQPMQIPTPITVPSHDLPGASSFCAKPPVRLDFPSFGEAAETVDVFNFLEQCENFLDVRPLPNAELLGTLSTVLRGPALSWWKVERAKVHDWKTFKEAFMSAFLPEDYLEEVEEKLRAMVQQPGQKLRDFAYDYRALCLKWKVDITEAELVSTRVEKDCLGAKDYWQEVGKLNPKEKGPFKQPSSRGPKELVGVSLAQPHNSKLQSPCLLQVLLQVAKKEIRAVIDTGSSFTLMRHSVWRSLGEDSVSTHPQNHQQQFVMADGKVHVSMAKTQLMYQWHNSSGTVDTYIMDDSHLTFPLLLGKDFIHQTAAVLDVANNRYRLPAGKGYHYDLFLPPQEIAGPTSHYHQLRPTVTLYYALLPNPVLPCLTALHKNTSTQWDSDNQVELRKLMEAWLFATLNRLHRTAVVKHRISSRAYRVSPLKKGIIEDLVDKMAQDGIIEPPSSPWSSPVIPVPKLDQSYRFCVEAKQQDHTRYVEMEDNSKQKTALITTKGLYQFTYPVWTTQCRSHLPTADGSDVPHSLAEIANAQVKDHTIKQLRTTPQPQRTSTHWISFDVHQGVLYRKLPLKNQGEKYQVVVPLTLVPSFLHYFHVNPLVGHLGRKTLLRVLEVSWWLTWIPEFRFAINTAQQETTGRTPAELMTGRLLKGPLQRLPHRSPMPDQTAYPLVERQEEMAEERGYYVWNKRDLLSVNPSSANYLLGLFEPAELPYELERNNSTDPSLTEMVDVAIKILRKNPKGFYLLVEGGRIDHGHHEGKAKQALHEAVEMDRAIGRADLLTSIHDTLTVITADHSHVFNFGGYTPRGNSIFGLAPMVSDVDQKPFTAILYGNGPGFKLINGSRVNVSTVDYQENNYQAQAAVPLRMETHGGEDVAIFSKGPMAHLLHGVQEQNYIPHVMAYAACIGQNKDHCASGSSSAPSATTVPLALLIVIPWLLC</sequence>
<dbReference type="InterPro" id="IPR000477">
    <property type="entry name" value="RT_dom"/>
</dbReference>
<evidence type="ECO:0000259" key="13">
    <source>
        <dbReference type="PROSITE" id="PS50878"/>
    </source>
</evidence>
<dbReference type="InterPro" id="IPR005162">
    <property type="entry name" value="Retrotrans_gag_dom"/>
</dbReference>
<feature type="binding site" evidence="10">
    <location>
        <position position="220"/>
    </location>
    <ligand>
        <name>Zn(2+)</name>
        <dbReference type="ChEBI" id="CHEBI:29105"/>
        <label>2</label>
    </ligand>
</feature>
<evidence type="ECO:0000313" key="15">
    <source>
        <dbReference type="Proteomes" id="UP001274896"/>
    </source>
</evidence>
<dbReference type="PROSITE" id="PS50878">
    <property type="entry name" value="RT_POL"/>
    <property type="match status" value="1"/>
</dbReference>
<evidence type="ECO:0000256" key="9">
    <source>
        <dbReference type="PIRSR" id="PIRSR601952-1"/>
    </source>
</evidence>
<dbReference type="Pfam" id="PF03732">
    <property type="entry name" value="Retrotrans_gag"/>
    <property type="match status" value="1"/>
</dbReference>
<feature type="domain" description="Reverse transcriptase" evidence="13">
    <location>
        <begin position="1"/>
        <end position="198"/>
    </location>
</feature>
<comment type="catalytic activity">
    <reaction evidence="12">
        <text>a phosphate monoester + H2O = an alcohol + phosphate</text>
        <dbReference type="Rhea" id="RHEA:15017"/>
        <dbReference type="ChEBI" id="CHEBI:15377"/>
        <dbReference type="ChEBI" id="CHEBI:30879"/>
        <dbReference type="ChEBI" id="CHEBI:43474"/>
        <dbReference type="ChEBI" id="CHEBI:67140"/>
        <dbReference type="EC" id="3.1.3.1"/>
    </reaction>
</comment>
<proteinExistence type="inferred from homology"/>
<evidence type="ECO:0000256" key="10">
    <source>
        <dbReference type="PIRSR" id="PIRSR601952-2"/>
    </source>
</evidence>
<keyword evidence="7 10" id="KW-0862">Zinc</keyword>
<dbReference type="CDD" id="cd01650">
    <property type="entry name" value="RT_nLTR_like"/>
    <property type="match status" value="1"/>
</dbReference>
<keyword evidence="6 12" id="KW-0378">Hydrolase</keyword>
<feature type="binding site" evidence="10">
    <location>
        <position position="1187"/>
    </location>
    <ligand>
        <name>Mg(2+)</name>
        <dbReference type="ChEBI" id="CHEBI:18420"/>
    </ligand>
</feature>
<dbReference type="PRINTS" id="PR00113">
    <property type="entry name" value="ALKPHPHTASE"/>
</dbReference>
<evidence type="ECO:0000256" key="11">
    <source>
        <dbReference type="RuleBase" id="RU003946"/>
    </source>
</evidence>
<feature type="active site" description="Phosphoserine intermediate" evidence="9">
    <location>
        <position position="270"/>
    </location>
</feature>
<dbReference type="CDD" id="cd16012">
    <property type="entry name" value="ALP"/>
    <property type="match status" value="2"/>
</dbReference>
<dbReference type="Pfam" id="PF00078">
    <property type="entry name" value="RVT_1"/>
    <property type="match status" value="1"/>
</dbReference>
<dbReference type="GO" id="GO:0098552">
    <property type="term" value="C:side of membrane"/>
    <property type="evidence" value="ECO:0007669"/>
    <property type="project" value="UniProtKB-KW"/>
</dbReference>
<dbReference type="InterPro" id="IPR021109">
    <property type="entry name" value="Peptidase_aspartic_dom_sf"/>
</dbReference>
<feature type="binding site" evidence="10">
    <location>
        <position position="1234"/>
    </location>
    <ligand>
        <name>Zn(2+)</name>
        <dbReference type="ChEBI" id="CHEBI:29105"/>
        <label>2</label>
    </ligand>
</feature>
<dbReference type="PANTHER" id="PTHR11596">
    <property type="entry name" value="ALKALINE PHOSPHATASE"/>
    <property type="match status" value="1"/>
</dbReference>
<comment type="similarity">
    <text evidence="2 11">Belongs to the alkaline phosphatase family.</text>
</comment>
<dbReference type="Gene3D" id="3.10.10.10">
    <property type="entry name" value="HIV Type 1 Reverse Transcriptase, subunit A, domain 1"/>
    <property type="match status" value="1"/>
</dbReference>
<dbReference type="PROSITE" id="PS00123">
    <property type="entry name" value="ALKALINE_PHOSPHATASE"/>
    <property type="match status" value="1"/>
</dbReference>
<dbReference type="InterPro" id="IPR017850">
    <property type="entry name" value="Alkaline_phosphatase_core_sf"/>
</dbReference>
<dbReference type="InterPro" id="IPR001952">
    <property type="entry name" value="Alkaline_phosphatase"/>
</dbReference>
<dbReference type="GO" id="GO:0005886">
    <property type="term" value="C:plasma membrane"/>
    <property type="evidence" value="ECO:0007669"/>
    <property type="project" value="UniProtKB-SubCell"/>
</dbReference>
<comment type="cofactor">
    <cofactor evidence="10">
        <name>Zn(2+)</name>
        <dbReference type="ChEBI" id="CHEBI:29105"/>
    </cofactor>
    <text evidence="10">Binds 2 Zn(2+) ions.</text>
</comment>
<feature type="binding site" evidence="10">
    <location>
        <position position="331"/>
    </location>
    <ligand>
        <name>Mg(2+)</name>
        <dbReference type="ChEBI" id="CHEBI:18420"/>
    </ligand>
</feature>
<dbReference type="CDD" id="cd00303">
    <property type="entry name" value="retropepsin_like"/>
    <property type="match status" value="1"/>
</dbReference>
<dbReference type="Proteomes" id="UP001274896">
    <property type="component" value="Unassembled WGS sequence"/>
</dbReference>
<dbReference type="SUPFAM" id="SSF50630">
    <property type="entry name" value="Acid proteases"/>
    <property type="match status" value="1"/>
</dbReference>
<evidence type="ECO:0000256" key="6">
    <source>
        <dbReference type="ARBA" id="ARBA00022801"/>
    </source>
</evidence>
<keyword evidence="5 10" id="KW-0479">Metal-binding</keyword>
<evidence type="ECO:0000256" key="12">
    <source>
        <dbReference type="RuleBase" id="RU003947"/>
    </source>
</evidence>
<keyword evidence="15" id="KW-1185">Reference proteome</keyword>
<accession>A0AAE0Q2M2</accession>
<keyword evidence="4" id="KW-0449">Lipoprotein</keyword>
<comment type="caution">
    <text evidence="14">The sequence shown here is derived from an EMBL/GenBank/DDBJ whole genome shotgun (WGS) entry which is preliminary data.</text>
</comment>
<dbReference type="GO" id="GO:0046872">
    <property type="term" value="F:metal ion binding"/>
    <property type="evidence" value="ECO:0007669"/>
    <property type="project" value="UniProtKB-KW"/>
</dbReference>
<keyword evidence="4" id="KW-0472">Membrane</keyword>
<comment type="cofactor">
    <cofactor evidence="10">
        <name>Mg(2+)</name>
        <dbReference type="ChEBI" id="CHEBI:18420"/>
    </cofactor>
    <text evidence="10">Binds 1 Mg(2+) ion.</text>
</comment>
<dbReference type="InterPro" id="IPR043502">
    <property type="entry name" value="DNA/RNA_pol_sf"/>
</dbReference>
<evidence type="ECO:0000256" key="3">
    <source>
        <dbReference type="ARBA" id="ARBA00010879"/>
    </source>
</evidence>
<reference evidence="14" key="1">
    <citation type="submission" date="2023-06" db="EMBL/GenBank/DDBJ databases">
        <title>Male Hemibagrus guttatus genome.</title>
        <authorList>
            <person name="Bian C."/>
        </authorList>
    </citation>
    <scope>NUCLEOTIDE SEQUENCE</scope>
    <source>
        <strain evidence="14">Male_cb2023</strain>
        <tissue evidence="14">Muscle</tissue>
    </source>
</reference>
<comment type="subcellular location">
    <subcellularLocation>
        <location evidence="1">Cell membrane</location>
        <topology evidence="1">Lipid-anchor</topology>
        <topology evidence="1">GPI-anchor</topology>
    </subcellularLocation>
</comment>
<dbReference type="InterPro" id="IPR018299">
    <property type="entry name" value="Alkaline_phosphatase_AS"/>
</dbReference>
<name>A0AAE0Q2M2_9TELE</name>
<feature type="binding site" evidence="10">
    <location>
        <position position="1192"/>
    </location>
    <ligand>
        <name>Zn(2+)</name>
        <dbReference type="ChEBI" id="CHEBI:29105"/>
        <label>2</label>
    </ligand>
</feature>
<evidence type="ECO:0000256" key="1">
    <source>
        <dbReference type="ARBA" id="ARBA00004609"/>
    </source>
</evidence>
<evidence type="ECO:0000256" key="8">
    <source>
        <dbReference type="ARBA" id="ARBA00022842"/>
    </source>
</evidence>
<comment type="similarity">
    <text evidence="3">Belongs to the beta type-B retroviral polymerase family. HERV class-II K(HML-2) pol subfamily.</text>
</comment>
<gene>
    <name evidence="14" type="ORF">QTP70_018634</name>
</gene>
<evidence type="ECO:0000256" key="7">
    <source>
        <dbReference type="ARBA" id="ARBA00022833"/>
    </source>
</evidence>
<evidence type="ECO:0000256" key="5">
    <source>
        <dbReference type="ARBA" id="ARBA00022723"/>
    </source>
</evidence>
<organism evidence="14 15">
    <name type="scientific">Hemibagrus guttatus</name>
    <dbReference type="NCBI Taxonomy" id="175788"/>
    <lineage>
        <taxon>Eukaryota</taxon>
        <taxon>Metazoa</taxon>
        <taxon>Chordata</taxon>
        <taxon>Craniata</taxon>
        <taxon>Vertebrata</taxon>
        <taxon>Euteleostomi</taxon>
        <taxon>Actinopterygii</taxon>
        <taxon>Neopterygii</taxon>
        <taxon>Teleostei</taxon>
        <taxon>Ostariophysi</taxon>
        <taxon>Siluriformes</taxon>
        <taxon>Bagridae</taxon>
        <taxon>Hemibagrus</taxon>
    </lineage>
</organism>
<protein>
    <recommendedName>
        <fullName evidence="12">Alkaline phosphatase</fullName>
        <ecNumber evidence="12">3.1.3.1</ecNumber>
    </recommendedName>
</protein>
<dbReference type="Gene3D" id="3.40.720.10">
    <property type="entry name" value="Alkaline Phosphatase, subunit A"/>
    <property type="match status" value="2"/>
</dbReference>